<dbReference type="AlphaFoldDB" id="A0A4P9K6C2"/>
<evidence type="ECO:0000313" key="2">
    <source>
        <dbReference type="Proteomes" id="UP000304864"/>
    </source>
</evidence>
<dbReference type="RefSeq" id="WP_138565223.1">
    <property type="nucleotide sequence ID" value="NZ_CP040602.1"/>
</dbReference>
<dbReference type="KEGG" id="thig:FE785_07835"/>
<accession>A0A4P9K6C2</accession>
<dbReference type="OrthoDB" id="9125702at2"/>
<proteinExistence type="predicted"/>
<keyword evidence="2" id="KW-1185">Reference proteome</keyword>
<organism evidence="1 2">
    <name type="scientific">Thiomicrorhabdus sediminis</name>
    <dbReference type="NCBI Taxonomy" id="2580412"/>
    <lineage>
        <taxon>Bacteria</taxon>
        <taxon>Pseudomonadati</taxon>
        <taxon>Pseudomonadota</taxon>
        <taxon>Gammaproteobacteria</taxon>
        <taxon>Thiotrichales</taxon>
        <taxon>Piscirickettsiaceae</taxon>
        <taxon>Thiomicrorhabdus</taxon>
    </lineage>
</organism>
<dbReference type="Proteomes" id="UP000304864">
    <property type="component" value="Chromosome"/>
</dbReference>
<evidence type="ECO:0008006" key="3">
    <source>
        <dbReference type="Google" id="ProtNLM"/>
    </source>
</evidence>
<name>A0A4P9K6C2_9GAMM</name>
<gene>
    <name evidence="1" type="ORF">FE785_07835</name>
</gene>
<evidence type="ECO:0000313" key="1">
    <source>
        <dbReference type="EMBL" id="QCU90549.1"/>
    </source>
</evidence>
<reference evidence="1 2" key="1">
    <citation type="submission" date="2019-05" db="EMBL/GenBank/DDBJ databases">
        <title>Thiomicrorhabdus sediminis sp. nov, a novel sulfur-oxidizing bacterium isolated from coastal sediment.</title>
        <authorList>
            <person name="Liu X."/>
        </authorList>
    </citation>
    <scope>NUCLEOTIDE SEQUENCE [LARGE SCALE GENOMIC DNA]</scope>
    <source>
        <strain evidence="1 2">G1</strain>
    </source>
</reference>
<protein>
    <recommendedName>
        <fullName evidence="3">ParB-like nuclease domain-containing protein</fullName>
    </recommendedName>
</protein>
<sequence>MSKSPRVKNTTATYDRIDGDIYSGQNQVRDFSVDGVHRGKEQNLSRNHIDNLVAVLKDGHSLDRVDVYPNPEGGADFILIDGHHRLQAYREAHELGYRNSKSLPVKVHLDVTPKEARLMAFNANKKDKLSMSKEQKPQEAWLTLWRHWDDLKDLGGERISSWMGGVIRKSLAADMKKVIKRMIAEDTIYSKQLNSDNPVVEPWKVVRKKYDRGGQVGDLEERRLKAYVDLQSKVYRLQDSPEWQILEEGQRLQLASLLVGESLITKQEEQLSNKVPW</sequence>
<dbReference type="EMBL" id="CP040602">
    <property type="protein sequence ID" value="QCU90549.1"/>
    <property type="molecule type" value="Genomic_DNA"/>
</dbReference>
<dbReference type="CDD" id="cd16387">
    <property type="entry name" value="ParB_N_Srx"/>
    <property type="match status" value="1"/>
</dbReference>
<dbReference type="InterPro" id="IPR036086">
    <property type="entry name" value="ParB/Sulfiredoxin_sf"/>
</dbReference>
<dbReference type="SUPFAM" id="SSF110849">
    <property type="entry name" value="ParB/Sulfiredoxin"/>
    <property type="match status" value="1"/>
</dbReference>